<dbReference type="AlphaFoldDB" id="A0AAE3VLZ1"/>
<evidence type="ECO:0000259" key="4">
    <source>
        <dbReference type="PROSITE" id="PS50949"/>
    </source>
</evidence>
<dbReference type="Pfam" id="PF07729">
    <property type="entry name" value="FCD"/>
    <property type="match status" value="1"/>
</dbReference>
<dbReference type="InterPro" id="IPR036390">
    <property type="entry name" value="WH_DNA-bd_sf"/>
</dbReference>
<dbReference type="Gene3D" id="1.10.10.10">
    <property type="entry name" value="Winged helix-like DNA-binding domain superfamily/Winged helix DNA-binding domain"/>
    <property type="match status" value="1"/>
</dbReference>
<dbReference type="SMART" id="SM00345">
    <property type="entry name" value="HTH_GNTR"/>
    <property type="match status" value="1"/>
</dbReference>
<keyword evidence="6" id="KW-1185">Reference proteome</keyword>
<organism evidence="5 6">
    <name type="scientific">Amorphus orientalis</name>
    <dbReference type="NCBI Taxonomy" id="649198"/>
    <lineage>
        <taxon>Bacteria</taxon>
        <taxon>Pseudomonadati</taxon>
        <taxon>Pseudomonadota</taxon>
        <taxon>Alphaproteobacteria</taxon>
        <taxon>Hyphomicrobiales</taxon>
        <taxon>Amorphaceae</taxon>
        <taxon>Amorphus</taxon>
    </lineage>
</organism>
<dbReference type="GO" id="GO:0003677">
    <property type="term" value="F:DNA binding"/>
    <property type="evidence" value="ECO:0007669"/>
    <property type="project" value="UniProtKB-KW"/>
</dbReference>
<feature type="domain" description="HTH gntR-type" evidence="4">
    <location>
        <begin position="1"/>
        <end position="59"/>
    </location>
</feature>
<dbReference type="InterPro" id="IPR000524">
    <property type="entry name" value="Tscrpt_reg_HTH_GntR"/>
</dbReference>
<dbReference type="InterPro" id="IPR008920">
    <property type="entry name" value="TF_FadR/GntR_C"/>
</dbReference>
<evidence type="ECO:0000313" key="5">
    <source>
        <dbReference type="EMBL" id="MDQ0314392.1"/>
    </source>
</evidence>
<dbReference type="PANTHER" id="PTHR43537:SF20">
    <property type="entry name" value="HTH-TYPE TRANSCRIPTIONAL REPRESSOR GLAR"/>
    <property type="match status" value="1"/>
</dbReference>
<dbReference type="SMART" id="SM00895">
    <property type="entry name" value="FCD"/>
    <property type="match status" value="1"/>
</dbReference>
<gene>
    <name evidence="5" type="ORF">J2S73_000829</name>
</gene>
<name>A0AAE3VLZ1_9HYPH</name>
<keyword evidence="2 5" id="KW-0238">DNA-binding</keyword>
<dbReference type="InterPro" id="IPR011711">
    <property type="entry name" value="GntR_C"/>
</dbReference>
<evidence type="ECO:0000256" key="3">
    <source>
        <dbReference type="ARBA" id="ARBA00023163"/>
    </source>
</evidence>
<dbReference type="InterPro" id="IPR036388">
    <property type="entry name" value="WH-like_DNA-bd_sf"/>
</dbReference>
<dbReference type="PROSITE" id="PS50949">
    <property type="entry name" value="HTH_GNTR"/>
    <property type="match status" value="1"/>
</dbReference>
<evidence type="ECO:0000256" key="2">
    <source>
        <dbReference type="ARBA" id="ARBA00023125"/>
    </source>
</evidence>
<keyword evidence="3" id="KW-0804">Transcription</keyword>
<evidence type="ECO:0000313" key="6">
    <source>
        <dbReference type="Proteomes" id="UP001229244"/>
    </source>
</evidence>
<sequence>MIREDILSGNFEPGRKLLLDHLRTQYGFGSSPLREALSRLAADRLVMAKGQKGYWVAAISEDEFNDITSMRLFLEPEALERSIERATIDWESSVVAAFHRLSRVEDSLDVAPVRLSGEWERENRAFHLALIENCGSPWLLRFVLVLAEQSERYRRQAVARQAVPKETLLREHRAIFDAAMDRNAGLASELLKVHIKNSAVGLAKTLFTSAEKAG</sequence>
<proteinExistence type="predicted"/>
<dbReference type="SUPFAM" id="SSF48008">
    <property type="entry name" value="GntR ligand-binding domain-like"/>
    <property type="match status" value="1"/>
</dbReference>
<reference evidence="5" key="1">
    <citation type="submission" date="2023-07" db="EMBL/GenBank/DDBJ databases">
        <title>Genomic Encyclopedia of Type Strains, Phase IV (KMG-IV): sequencing the most valuable type-strain genomes for metagenomic binning, comparative biology and taxonomic classification.</title>
        <authorList>
            <person name="Goeker M."/>
        </authorList>
    </citation>
    <scope>NUCLEOTIDE SEQUENCE</scope>
    <source>
        <strain evidence="5">DSM 21202</strain>
    </source>
</reference>
<dbReference type="Proteomes" id="UP001229244">
    <property type="component" value="Unassembled WGS sequence"/>
</dbReference>
<dbReference type="Gene3D" id="1.20.120.530">
    <property type="entry name" value="GntR ligand-binding domain-like"/>
    <property type="match status" value="1"/>
</dbReference>
<dbReference type="Pfam" id="PF00392">
    <property type="entry name" value="GntR"/>
    <property type="match status" value="1"/>
</dbReference>
<keyword evidence="1" id="KW-0805">Transcription regulation</keyword>
<dbReference type="SUPFAM" id="SSF46785">
    <property type="entry name" value="Winged helix' DNA-binding domain"/>
    <property type="match status" value="1"/>
</dbReference>
<dbReference type="EMBL" id="JAUSUL010000001">
    <property type="protein sequence ID" value="MDQ0314392.1"/>
    <property type="molecule type" value="Genomic_DNA"/>
</dbReference>
<comment type="caution">
    <text evidence="5">The sequence shown here is derived from an EMBL/GenBank/DDBJ whole genome shotgun (WGS) entry which is preliminary data.</text>
</comment>
<accession>A0AAE3VLZ1</accession>
<protein>
    <submittedName>
        <fullName evidence="5">DNA-binding GntR family transcriptional regulator</fullName>
    </submittedName>
</protein>
<evidence type="ECO:0000256" key="1">
    <source>
        <dbReference type="ARBA" id="ARBA00023015"/>
    </source>
</evidence>
<dbReference type="GO" id="GO:0003700">
    <property type="term" value="F:DNA-binding transcription factor activity"/>
    <property type="evidence" value="ECO:0007669"/>
    <property type="project" value="InterPro"/>
</dbReference>
<dbReference type="PANTHER" id="PTHR43537">
    <property type="entry name" value="TRANSCRIPTIONAL REGULATOR, GNTR FAMILY"/>
    <property type="match status" value="1"/>
</dbReference>